<comment type="caution">
    <text evidence="1">The sequence shown here is derived from an EMBL/GenBank/DDBJ whole genome shotgun (WGS) entry which is preliminary data.</text>
</comment>
<name>A0A7W4TKA8_KINRA</name>
<dbReference type="SUPFAM" id="SSF55961">
    <property type="entry name" value="Bet v1-like"/>
    <property type="match status" value="1"/>
</dbReference>
<reference evidence="1 2" key="1">
    <citation type="submission" date="2020-08" db="EMBL/GenBank/DDBJ databases">
        <title>The Agave Microbiome: Exploring the role of microbial communities in plant adaptations to desert environments.</title>
        <authorList>
            <person name="Partida-Martinez L.P."/>
        </authorList>
    </citation>
    <scope>NUCLEOTIDE SEQUENCE [LARGE SCALE GENOMIC DNA]</scope>
    <source>
        <strain evidence="1 2">AS2.23</strain>
    </source>
</reference>
<evidence type="ECO:0000313" key="1">
    <source>
        <dbReference type="EMBL" id="MBB2900178.1"/>
    </source>
</evidence>
<gene>
    <name evidence="1" type="ORF">FHR75_000966</name>
</gene>
<dbReference type="InterPro" id="IPR023393">
    <property type="entry name" value="START-like_dom_sf"/>
</dbReference>
<dbReference type="RefSeq" id="WP_183390539.1">
    <property type="nucleotide sequence ID" value="NZ_JACHVY010000001.1"/>
</dbReference>
<dbReference type="Proteomes" id="UP000533269">
    <property type="component" value="Unassembled WGS sequence"/>
</dbReference>
<evidence type="ECO:0008006" key="3">
    <source>
        <dbReference type="Google" id="ProtNLM"/>
    </source>
</evidence>
<dbReference type="Gene3D" id="3.30.530.20">
    <property type="match status" value="1"/>
</dbReference>
<dbReference type="EMBL" id="JACHVY010000001">
    <property type="protein sequence ID" value="MBB2900178.1"/>
    <property type="molecule type" value="Genomic_DNA"/>
</dbReference>
<evidence type="ECO:0000313" key="2">
    <source>
        <dbReference type="Proteomes" id="UP000533269"/>
    </source>
</evidence>
<protein>
    <recommendedName>
        <fullName evidence="3">Polyketide cyclase/dehydrase</fullName>
    </recommendedName>
</protein>
<proteinExistence type="predicted"/>
<organism evidence="1 2">
    <name type="scientific">Kineococcus radiotolerans</name>
    <dbReference type="NCBI Taxonomy" id="131568"/>
    <lineage>
        <taxon>Bacteria</taxon>
        <taxon>Bacillati</taxon>
        <taxon>Actinomycetota</taxon>
        <taxon>Actinomycetes</taxon>
        <taxon>Kineosporiales</taxon>
        <taxon>Kineosporiaceae</taxon>
        <taxon>Kineococcus</taxon>
    </lineage>
</organism>
<sequence length="172" mass="18312">MAHRRGLNRTGAGRTVDFTARAEVSGRVRHVFDVLTDWPRQTAWVPATVVARPEGGPVGVVGERFVGTTTLGPWVLVDPMEVVARQTPDDDRPGRVSIVKTGDVFGGTVEIVVAPAGTTGGRVRIEWTEHLVVRPRGLALLAACGGALPGLVGRVAFEAVLRRARDDLHGPS</sequence>
<dbReference type="AlphaFoldDB" id="A0A7W4TKA8"/>
<accession>A0A7W4TKA8</accession>
<dbReference type="CDD" id="cd07812">
    <property type="entry name" value="SRPBCC"/>
    <property type="match status" value="1"/>
</dbReference>
<reference evidence="1 2" key="2">
    <citation type="submission" date="2020-08" db="EMBL/GenBank/DDBJ databases">
        <authorList>
            <person name="Partida-Martinez L."/>
            <person name="Huntemann M."/>
            <person name="Clum A."/>
            <person name="Wang J."/>
            <person name="Palaniappan K."/>
            <person name="Ritter S."/>
            <person name="Chen I.-M."/>
            <person name="Stamatis D."/>
            <person name="Reddy T."/>
            <person name="O'Malley R."/>
            <person name="Daum C."/>
            <person name="Shapiro N."/>
            <person name="Ivanova N."/>
            <person name="Kyrpides N."/>
            <person name="Woyke T."/>
        </authorList>
    </citation>
    <scope>NUCLEOTIDE SEQUENCE [LARGE SCALE GENOMIC DNA]</scope>
    <source>
        <strain evidence="1 2">AS2.23</strain>
    </source>
</reference>